<keyword evidence="2" id="KW-1185">Reference proteome</keyword>
<organism evidence="1 2">
    <name type="scientific">Asanoa ishikariensis</name>
    <dbReference type="NCBI Taxonomy" id="137265"/>
    <lineage>
        <taxon>Bacteria</taxon>
        <taxon>Bacillati</taxon>
        <taxon>Actinomycetota</taxon>
        <taxon>Actinomycetes</taxon>
        <taxon>Micromonosporales</taxon>
        <taxon>Micromonosporaceae</taxon>
        <taxon>Asanoa</taxon>
    </lineage>
</organism>
<dbReference type="EMBL" id="FNQB01000001">
    <property type="protein sequence ID" value="SDY97843.1"/>
    <property type="molecule type" value="Genomic_DNA"/>
</dbReference>
<dbReference type="Proteomes" id="UP000199632">
    <property type="component" value="Unassembled WGS sequence"/>
</dbReference>
<evidence type="ECO:0000313" key="2">
    <source>
        <dbReference type="Proteomes" id="UP000199632"/>
    </source>
</evidence>
<name>A0A1H3PA91_9ACTN</name>
<protein>
    <submittedName>
        <fullName evidence="1">Uncharacterized protein</fullName>
    </submittedName>
</protein>
<proteinExistence type="predicted"/>
<sequence>MATCPQGMHHLVMDGSTIVSSSALAVSVVTGVFAYRQVKAAKLQADAAVEQAGAATSALEIERRRWVTERTPTITGVVEFVSASGHALRLHLHSQKPVSVVRERLVGNVGVELLDLPEGEVTARALRPGESIQRWVAVGDPPPTDVKLEVVCEGEAGQDQWVLVLDVPVFPELARRKPVVVVELEPSYPLPHHLTLKLKSLEALAFVELSIQRGHGVRFLAAGGSTSADGSIARWHDLSPGSMARWPVKVVSAHSDEILVAIKSRGRNGERWDLQAHVAIPDDLLTAGHPDFSVSLEREGAGHVLVLRLDSLWPLASIEAHVSNLHGTVAFVGRDGRLGGTVRRGRTNPGDTLKLRLHLGAWMGLKANLFDLDMTCTGLEGETWSIHRRTSVPGYL</sequence>
<evidence type="ECO:0000313" key="1">
    <source>
        <dbReference type="EMBL" id="SDY97843.1"/>
    </source>
</evidence>
<reference evidence="2" key="1">
    <citation type="submission" date="2016-10" db="EMBL/GenBank/DDBJ databases">
        <authorList>
            <person name="Varghese N."/>
            <person name="Submissions S."/>
        </authorList>
    </citation>
    <scope>NUCLEOTIDE SEQUENCE [LARGE SCALE GENOMIC DNA]</scope>
    <source>
        <strain evidence="2">DSM 44718</strain>
    </source>
</reference>
<gene>
    <name evidence="1" type="ORF">SAMN05421684_2698</name>
</gene>
<dbReference type="AlphaFoldDB" id="A0A1H3PA91"/>
<accession>A0A1H3PA91</accession>